<protein>
    <recommendedName>
        <fullName evidence="3 11">Phosphoribosylformylglycinamidine synthase</fullName>
        <ecNumber evidence="3 11">6.3.5.3</ecNumber>
    </recommendedName>
</protein>
<evidence type="ECO:0000259" key="14">
    <source>
        <dbReference type="Pfam" id="PF18076"/>
    </source>
</evidence>
<dbReference type="SUPFAM" id="SSF55326">
    <property type="entry name" value="PurM N-terminal domain-like"/>
    <property type="match status" value="2"/>
</dbReference>
<dbReference type="InterPro" id="IPR040707">
    <property type="entry name" value="FGAR-AT_N"/>
</dbReference>
<dbReference type="EMBL" id="MFLV01000010">
    <property type="protein sequence ID" value="OGG71741.1"/>
    <property type="molecule type" value="Genomic_DNA"/>
</dbReference>
<evidence type="ECO:0000313" key="16">
    <source>
        <dbReference type="EMBL" id="OGG71741.1"/>
    </source>
</evidence>
<evidence type="ECO:0000256" key="5">
    <source>
        <dbReference type="ARBA" id="ARBA00022723"/>
    </source>
</evidence>
<dbReference type="SUPFAM" id="SSF52317">
    <property type="entry name" value="Class I glutamine amidotransferase-like"/>
    <property type="match status" value="1"/>
</dbReference>
<dbReference type="NCBIfam" id="NF003672">
    <property type="entry name" value="PRK05297.1"/>
    <property type="match status" value="1"/>
</dbReference>
<evidence type="ECO:0000256" key="11">
    <source>
        <dbReference type="NCBIfam" id="TIGR01735"/>
    </source>
</evidence>
<dbReference type="Pfam" id="PF02769">
    <property type="entry name" value="AIRS_C"/>
    <property type="match status" value="2"/>
</dbReference>
<evidence type="ECO:0000313" key="17">
    <source>
        <dbReference type="Proteomes" id="UP000179115"/>
    </source>
</evidence>
<dbReference type="InterPro" id="IPR055181">
    <property type="entry name" value="FGAR-AT_PurM_N-like"/>
</dbReference>
<dbReference type="SMART" id="SM01211">
    <property type="entry name" value="GATase_5"/>
    <property type="match status" value="1"/>
</dbReference>
<dbReference type="Pfam" id="PF18072">
    <property type="entry name" value="FGAR-AT_linker"/>
    <property type="match status" value="1"/>
</dbReference>
<dbReference type="InterPro" id="IPR010918">
    <property type="entry name" value="PurM-like_C_dom"/>
</dbReference>
<dbReference type="UniPathway" id="UPA00074">
    <property type="reaction ID" value="UER00128"/>
</dbReference>
<evidence type="ECO:0000259" key="13">
    <source>
        <dbReference type="Pfam" id="PF18072"/>
    </source>
</evidence>
<dbReference type="SUPFAM" id="SSF56042">
    <property type="entry name" value="PurM C-terminal domain-like"/>
    <property type="match status" value="2"/>
</dbReference>
<dbReference type="CDD" id="cd02204">
    <property type="entry name" value="PurL_repeat2"/>
    <property type="match status" value="1"/>
</dbReference>
<dbReference type="Gene3D" id="3.90.650.10">
    <property type="entry name" value="PurM-like C-terminal domain"/>
    <property type="match status" value="2"/>
</dbReference>
<dbReference type="InterPro" id="IPR036676">
    <property type="entry name" value="PurM-like_C_sf"/>
</dbReference>
<evidence type="ECO:0000256" key="3">
    <source>
        <dbReference type="ARBA" id="ARBA00012747"/>
    </source>
</evidence>
<dbReference type="Gene3D" id="1.10.8.750">
    <property type="entry name" value="Phosphoribosylformylglycinamidine synthase, linker domain"/>
    <property type="match status" value="1"/>
</dbReference>
<dbReference type="Pfam" id="PF18076">
    <property type="entry name" value="FGAR-AT_N"/>
    <property type="match status" value="1"/>
</dbReference>
<keyword evidence="9" id="KW-0460">Magnesium</keyword>
<dbReference type="GO" id="GO:0046872">
    <property type="term" value="F:metal ion binding"/>
    <property type="evidence" value="ECO:0007669"/>
    <property type="project" value="UniProtKB-KW"/>
</dbReference>
<dbReference type="InterPro" id="IPR029062">
    <property type="entry name" value="Class_I_gatase-like"/>
</dbReference>
<organism evidence="16 17">
    <name type="scientific">Candidatus Kaiserbacteria bacterium RIFCSPLOWO2_01_FULL_51_21</name>
    <dbReference type="NCBI Taxonomy" id="1798508"/>
    <lineage>
        <taxon>Bacteria</taxon>
        <taxon>Candidatus Kaiseribacteriota</taxon>
    </lineage>
</organism>
<evidence type="ECO:0000256" key="9">
    <source>
        <dbReference type="ARBA" id="ARBA00022842"/>
    </source>
</evidence>
<dbReference type="CDD" id="cd01740">
    <property type="entry name" value="GATase1_FGAR_AT"/>
    <property type="match status" value="1"/>
</dbReference>
<evidence type="ECO:0000256" key="2">
    <source>
        <dbReference type="ARBA" id="ARBA00008608"/>
    </source>
</evidence>
<keyword evidence="7" id="KW-0658">Purine biosynthesis</keyword>
<dbReference type="InterPro" id="IPR041609">
    <property type="entry name" value="PurL_linker"/>
</dbReference>
<evidence type="ECO:0000256" key="4">
    <source>
        <dbReference type="ARBA" id="ARBA00022598"/>
    </source>
</evidence>
<name>A0A1F6EDM8_9BACT</name>
<evidence type="ECO:0000259" key="15">
    <source>
        <dbReference type="Pfam" id="PF22689"/>
    </source>
</evidence>
<dbReference type="SUPFAM" id="SSF109736">
    <property type="entry name" value="FGAM synthase PurL, linker domain"/>
    <property type="match status" value="1"/>
</dbReference>
<evidence type="ECO:0000259" key="12">
    <source>
        <dbReference type="Pfam" id="PF02769"/>
    </source>
</evidence>
<accession>A0A1F6EDM8</accession>
<gene>
    <name evidence="16" type="ORF">A3A35_01940</name>
</gene>
<comment type="caution">
    <text evidence="16">The sequence shown here is derived from an EMBL/GenBank/DDBJ whole genome shotgun (WGS) entry which is preliminary data.</text>
</comment>
<dbReference type="GO" id="GO:0004642">
    <property type="term" value="F:phosphoribosylformylglycinamidine synthase activity"/>
    <property type="evidence" value="ECO:0007669"/>
    <property type="project" value="UniProtKB-UniRule"/>
</dbReference>
<dbReference type="PANTHER" id="PTHR10099">
    <property type="entry name" value="PHOSPHORIBOSYLFORMYLGLYCINAMIDINE SYNTHASE"/>
    <property type="match status" value="1"/>
</dbReference>
<comment type="pathway">
    <text evidence="1">Purine metabolism; IMP biosynthesis via de novo pathway; 5-amino-1-(5-phospho-D-ribosyl)imidazole from N(2)-formyl-N(1)-(5-phospho-D-ribosyl)glycinamide: step 1/2.</text>
</comment>
<keyword evidence="8" id="KW-0067">ATP-binding</keyword>
<feature type="domain" description="Phosphoribosylformylglycinamidine synthase N-terminal" evidence="14">
    <location>
        <begin position="18"/>
        <end position="124"/>
    </location>
</feature>
<dbReference type="PROSITE" id="PS51273">
    <property type="entry name" value="GATASE_TYPE_1"/>
    <property type="match status" value="1"/>
</dbReference>
<dbReference type="NCBIfam" id="TIGR01735">
    <property type="entry name" value="FGAM_synt"/>
    <property type="match status" value="1"/>
</dbReference>
<comment type="similarity">
    <text evidence="2">In the N-terminal section; belongs to the FGAMS family.</text>
</comment>
<dbReference type="Pfam" id="PF13507">
    <property type="entry name" value="GATase_5"/>
    <property type="match status" value="1"/>
</dbReference>
<keyword evidence="10" id="KW-0315">Glutamine amidotransferase</keyword>
<dbReference type="STRING" id="1798508.A3A35_01940"/>
<proteinExistence type="inferred from homology"/>
<evidence type="ECO:0000256" key="6">
    <source>
        <dbReference type="ARBA" id="ARBA00022741"/>
    </source>
</evidence>
<dbReference type="Proteomes" id="UP000179115">
    <property type="component" value="Unassembled WGS sequence"/>
</dbReference>
<dbReference type="EC" id="6.3.5.3" evidence="3 11"/>
<dbReference type="InterPro" id="IPR036604">
    <property type="entry name" value="PurS-like_sf"/>
</dbReference>
<keyword evidence="4" id="KW-0436">Ligase</keyword>
<dbReference type="SUPFAM" id="SSF82697">
    <property type="entry name" value="PurS-like"/>
    <property type="match status" value="1"/>
</dbReference>
<dbReference type="Gene3D" id="3.40.50.880">
    <property type="match status" value="1"/>
</dbReference>
<feature type="domain" description="PurM-like C-terminal" evidence="12">
    <location>
        <begin position="810"/>
        <end position="936"/>
    </location>
</feature>
<evidence type="ECO:0000256" key="10">
    <source>
        <dbReference type="ARBA" id="ARBA00022962"/>
    </source>
</evidence>
<keyword evidence="5" id="KW-0479">Metal-binding</keyword>
<dbReference type="Gene3D" id="3.30.1330.10">
    <property type="entry name" value="PurM-like, N-terminal domain"/>
    <property type="match status" value="2"/>
</dbReference>
<dbReference type="Pfam" id="PF22689">
    <property type="entry name" value="FGAR-AT_PurM_N-like"/>
    <property type="match status" value="1"/>
</dbReference>
<reference evidence="16 17" key="1">
    <citation type="journal article" date="2016" name="Nat. Commun.">
        <title>Thousands of microbial genomes shed light on interconnected biogeochemical processes in an aquifer system.</title>
        <authorList>
            <person name="Anantharaman K."/>
            <person name="Brown C.T."/>
            <person name="Hug L.A."/>
            <person name="Sharon I."/>
            <person name="Castelle C.J."/>
            <person name="Probst A.J."/>
            <person name="Thomas B.C."/>
            <person name="Singh A."/>
            <person name="Wilkins M.J."/>
            <person name="Karaoz U."/>
            <person name="Brodie E.L."/>
            <person name="Williams K.H."/>
            <person name="Hubbard S.S."/>
            <person name="Banfield J.F."/>
        </authorList>
    </citation>
    <scope>NUCLEOTIDE SEQUENCE [LARGE SCALE GENOMIC DNA]</scope>
</reference>
<evidence type="ECO:0000256" key="1">
    <source>
        <dbReference type="ARBA" id="ARBA00004920"/>
    </source>
</evidence>
<evidence type="ECO:0000256" key="8">
    <source>
        <dbReference type="ARBA" id="ARBA00022840"/>
    </source>
</evidence>
<keyword evidence="6" id="KW-0547">Nucleotide-binding</keyword>
<dbReference type="PANTHER" id="PTHR10099:SF1">
    <property type="entry name" value="PHOSPHORIBOSYLFORMYLGLYCINAMIDINE SYNTHASE"/>
    <property type="match status" value="1"/>
</dbReference>
<dbReference type="InterPro" id="IPR010073">
    <property type="entry name" value="PurL_large"/>
</dbReference>
<dbReference type="GO" id="GO:0006189">
    <property type="term" value="P:'de novo' IMP biosynthetic process"/>
    <property type="evidence" value="ECO:0007669"/>
    <property type="project" value="UniProtKB-UniRule"/>
</dbReference>
<evidence type="ECO:0000256" key="7">
    <source>
        <dbReference type="ARBA" id="ARBA00022755"/>
    </source>
</evidence>
<dbReference type="GO" id="GO:0005524">
    <property type="term" value="F:ATP binding"/>
    <property type="evidence" value="ECO:0007669"/>
    <property type="project" value="UniProtKB-KW"/>
</dbReference>
<dbReference type="GO" id="GO:0005737">
    <property type="term" value="C:cytoplasm"/>
    <property type="evidence" value="ECO:0007669"/>
    <property type="project" value="TreeGrafter"/>
</dbReference>
<sequence>MLMRLYRRPSGQKHSFEECFYVELQRALAPNELDLLKWLISDPLDNISVEPGLKDAEVVEIGPRLSVETPFSSSAVAICQSMGLPVRRIEKSSRYQPGTWPDIDLDTDEIIQHILDPMTQEVYGSSLTTFDSGLKPEPVRTVPVLEQDEKALREANTKLGLGMDDWDIAHWTELFKRLGRNPTDVELFQIGNGNSEHSRHWFFRGIQVINGKVMPETLMDIVKEPWKRDPNNSLIAFHDNAGVIRGCEVEVFLPRMPGQPSAFGTKNLLQHITATAETHNHPTLVAPFPGAETGAGGRIRDNRAVGRGGLVHVGLSGYCVGNLHIRDFNIPGETIGGEISPRHASPLDILIEGSNGVSDYGNKIGEPLIGGFCRSFGLMVSGARREFRKPVLYTAGIGRVLDNHVQKRSPEKGMLVVRIGGPAFRIGVGGGSASSMIHGVQDEGLDFKSVQRGNAEMENRANRVIQACAEMCGGNLIESIHDQGAGGPSNVLTELMEPSGGKVDIRKITVGDQTMSVLEIWVAEYQEGYGLLVRPENFEMFESICQRERVNCEVLGVITGDGNVVVEDSADNTTPVNLSLKNILSEMPRKRFASESPRVVHKPIVVPEGLTVDEALQMVFKLPQVGSKGFLVRKVDRSVTGLVARQQCCGPNQVPVADVAVTADGYFGLTGAATALGEQPIKMLVSPAAGARMAVAEMLTNLASACITRLSDVKCRANWMWAAKLPGEGVFLYDAAVAMRDIMLRLGIAIDGGKDSLSMATQVGSDLVVSPGELAILGYAPVPDITKVVTPDLKGGGCLGFINLGGPYRRLGGSALAQALGQVGDESPDLDLNGVSYLRYAFEAVQELIDKELITAYHDVSDGGLIAAAAEMCIAGNRGACLRYNRGIDPFSELFCEEAGMLFEFAPKSRGAITRVMNKHGMFYDQIGTVDAKEGGNLCILNSTTRLLDRKVTELRQWWEATSTRLERLQANPDTVEAENRSHADGRTIQYELSFVPKSLSLFVRSVQSHKPKVAILREEGTNGDREMAAALYTAGLEPWDITMSDLLDGRVTSLDDFRGLVNPGGFSYADVFGSAKGWAGPIRFNPRVKAMFDSFHDRQETFSLGVCNGCQLMANIGWLPYQGIPEALQPRLVHNQSGRFESRWVGVKILKSPSILLQGMEESVLGIWVAHGEGRFLFPDPHVADEIRKQELIPLVYVGPDSEATETYPYNPNGSPEGWAALCTPDGRHLAMMPHPERCFLKWQWPWMPEKFRELNASPWLQMFQNAYDWCLRG</sequence>
<feature type="domain" description="PurM-like C-terminal" evidence="12">
    <location>
        <begin position="412"/>
        <end position="567"/>
    </location>
</feature>
<feature type="domain" description="Phosphoribosylformylglycinamidine synthase linker" evidence="13">
    <location>
        <begin position="152"/>
        <end position="200"/>
    </location>
</feature>
<feature type="domain" description="FGAR-AT PurM N-terminal-like" evidence="15">
    <location>
        <begin position="627"/>
        <end position="781"/>
    </location>
</feature>
<dbReference type="InterPro" id="IPR036921">
    <property type="entry name" value="PurM-like_N_sf"/>
</dbReference>
<dbReference type="AlphaFoldDB" id="A0A1F6EDM8"/>